<organism evidence="2 3">
    <name type="scientific">Helobdella robusta</name>
    <name type="common">Californian leech</name>
    <dbReference type="NCBI Taxonomy" id="6412"/>
    <lineage>
        <taxon>Eukaryota</taxon>
        <taxon>Metazoa</taxon>
        <taxon>Spiralia</taxon>
        <taxon>Lophotrochozoa</taxon>
        <taxon>Annelida</taxon>
        <taxon>Clitellata</taxon>
        <taxon>Hirudinea</taxon>
        <taxon>Rhynchobdellida</taxon>
        <taxon>Glossiphoniidae</taxon>
        <taxon>Helobdella</taxon>
    </lineage>
</organism>
<dbReference type="CTD" id="20201462"/>
<reference evidence="3" key="1">
    <citation type="submission" date="2012-12" db="EMBL/GenBank/DDBJ databases">
        <authorList>
            <person name="Hellsten U."/>
            <person name="Grimwood J."/>
            <person name="Chapman J.A."/>
            <person name="Shapiro H."/>
            <person name="Aerts A."/>
            <person name="Otillar R.P."/>
            <person name="Terry A.Y."/>
            <person name="Boore J.L."/>
            <person name="Simakov O."/>
            <person name="Marletaz F."/>
            <person name="Cho S.-J."/>
            <person name="Edsinger-Gonzales E."/>
            <person name="Havlak P."/>
            <person name="Kuo D.-H."/>
            <person name="Larsson T."/>
            <person name="Lv J."/>
            <person name="Arendt D."/>
            <person name="Savage R."/>
            <person name="Osoegawa K."/>
            <person name="de Jong P."/>
            <person name="Lindberg D.R."/>
            <person name="Seaver E.C."/>
            <person name="Weisblat D.A."/>
            <person name="Putnam N.H."/>
            <person name="Grigoriev I.V."/>
            <person name="Rokhsar D.S."/>
        </authorList>
    </citation>
    <scope>NUCLEOTIDE SEQUENCE</scope>
</reference>
<dbReference type="RefSeq" id="XP_009031531.1">
    <property type="nucleotide sequence ID" value="XM_009033283.1"/>
</dbReference>
<accession>T1EY12</accession>
<dbReference type="EnsemblMetazoa" id="HelroT166335">
    <property type="protein sequence ID" value="HelroP166335"/>
    <property type="gene ID" value="HelroG166335"/>
</dbReference>
<gene>
    <name evidence="2" type="primary">20201462</name>
    <name evidence="1" type="ORF">HELRODRAFT_166335</name>
</gene>
<reference evidence="1 3" key="2">
    <citation type="journal article" date="2013" name="Nature">
        <title>Insights into bilaterian evolution from three spiralian genomes.</title>
        <authorList>
            <person name="Simakov O."/>
            <person name="Marletaz F."/>
            <person name="Cho S.J."/>
            <person name="Edsinger-Gonzales E."/>
            <person name="Havlak P."/>
            <person name="Hellsten U."/>
            <person name="Kuo D.H."/>
            <person name="Larsson T."/>
            <person name="Lv J."/>
            <person name="Arendt D."/>
            <person name="Savage R."/>
            <person name="Osoegawa K."/>
            <person name="de Jong P."/>
            <person name="Grimwood J."/>
            <person name="Chapman J.A."/>
            <person name="Shapiro H."/>
            <person name="Aerts A."/>
            <person name="Otillar R.P."/>
            <person name="Terry A.Y."/>
            <person name="Boore J.L."/>
            <person name="Grigoriev I.V."/>
            <person name="Lindberg D.R."/>
            <person name="Seaver E.C."/>
            <person name="Weisblat D.A."/>
            <person name="Putnam N.H."/>
            <person name="Rokhsar D.S."/>
        </authorList>
    </citation>
    <scope>NUCLEOTIDE SEQUENCE</scope>
</reference>
<dbReference type="KEGG" id="hro:HELRODRAFT_166335"/>
<dbReference type="Proteomes" id="UP000015101">
    <property type="component" value="Unassembled WGS sequence"/>
</dbReference>
<protein>
    <submittedName>
        <fullName evidence="1 2">Uncharacterized protein</fullName>
    </submittedName>
</protein>
<reference evidence="2" key="3">
    <citation type="submission" date="2015-06" db="UniProtKB">
        <authorList>
            <consortium name="EnsemblMetazoa"/>
        </authorList>
    </citation>
    <scope>IDENTIFICATION</scope>
</reference>
<dbReference type="InParanoid" id="T1EY12"/>
<dbReference type="AlphaFoldDB" id="T1EY12"/>
<dbReference type="GeneID" id="20201462"/>
<evidence type="ECO:0000313" key="3">
    <source>
        <dbReference type="Proteomes" id="UP000015101"/>
    </source>
</evidence>
<proteinExistence type="predicted"/>
<name>T1EY12_HELRO</name>
<dbReference type="EMBL" id="KB097753">
    <property type="protein sequence ID" value="ESN90635.1"/>
    <property type="molecule type" value="Genomic_DNA"/>
</dbReference>
<dbReference type="EMBL" id="AMQM01002319">
    <property type="status" value="NOT_ANNOTATED_CDS"/>
    <property type="molecule type" value="Genomic_DNA"/>
</dbReference>
<keyword evidence="3" id="KW-1185">Reference proteome</keyword>
<dbReference type="HOGENOM" id="CLU_2040627_0_0_1"/>
<sequence>MAPSTCSEECTFYVKVIQKYKRTDKTFTGVENETINIYLSQKPSDLLRMAIALKPLRREFRLFLDHALSTISHSIQKHWRLSLFKVKQTHNNKPNKPAYSQLASDEEKATEMYTKLIVYVL</sequence>
<evidence type="ECO:0000313" key="2">
    <source>
        <dbReference type="EnsemblMetazoa" id="HelroP166335"/>
    </source>
</evidence>
<evidence type="ECO:0000313" key="1">
    <source>
        <dbReference type="EMBL" id="ESN90635.1"/>
    </source>
</evidence>